<sequence>MSCPTDSVLFSPAQPEVWTWYDATMGAYQQEAAHVPNDLQAGHIPDFWHFGDAPPLQTMIGSACDWLYDPSVANSPSLALLPALNPRFITKVDQTYHDLIDPFVSSKWSPSSSTTSAGDIDLDDWILPSLYADTNALATEIATMPCCISDPWPQISPPPPRTSCHDGRSRCSVIQTGEMETPNQHLFNQQPETGYNTCSEFELVERDLKDALHTDRSRSVRGSRLSRSRANISNAKASGPERRASADSEDTFLHGGEYISSSINILGPIEAIYSATAMAILSDSLGPGIGIKEKKALRTSRGSRVFSPTSKTKEIAAEASR</sequence>
<proteinExistence type="predicted"/>
<dbReference type="EMBL" id="KL142378">
    <property type="protein sequence ID" value="KDR76595.1"/>
    <property type="molecule type" value="Genomic_DNA"/>
</dbReference>
<reference evidence="3" key="1">
    <citation type="journal article" date="2014" name="Proc. Natl. Acad. Sci. U.S.A.">
        <title>Extensive sampling of basidiomycete genomes demonstrates inadequacy of the white-rot/brown-rot paradigm for wood decay fungi.</title>
        <authorList>
            <person name="Riley R."/>
            <person name="Salamov A.A."/>
            <person name="Brown D.W."/>
            <person name="Nagy L.G."/>
            <person name="Floudas D."/>
            <person name="Held B.W."/>
            <person name="Levasseur A."/>
            <person name="Lombard V."/>
            <person name="Morin E."/>
            <person name="Otillar R."/>
            <person name="Lindquist E.A."/>
            <person name="Sun H."/>
            <person name="LaButti K.M."/>
            <person name="Schmutz J."/>
            <person name="Jabbour D."/>
            <person name="Luo H."/>
            <person name="Baker S.E."/>
            <person name="Pisabarro A.G."/>
            <person name="Walton J.D."/>
            <person name="Blanchette R.A."/>
            <person name="Henrissat B."/>
            <person name="Martin F."/>
            <person name="Cullen D."/>
            <person name="Hibbett D.S."/>
            <person name="Grigoriev I.V."/>
        </authorList>
    </citation>
    <scope>NUCLEOTIDE SEQUENCE [LARGE SCALE GENOMIC DNA]</scope>
    <source>
        <strain evidence="3">CBS 339.88</strain>
    </source>
</reference>
<protein>
    <submittedName>
        <fullName evidence="2">Uncharacterized protein</fullName>
    </submittedName>
</protein>
<gene>
    <name evidence="2" type="ORF">GALMADRAFT_156095</name>
</gene>
<name>A0A067T080_GALM3</name>
<feature type="region of interest" description="Disordered" evidence="1">
    <location>
        <begin position="300"/>
        <end position="321"/>
    </location>
</feature>
<evidence type="ECO:0000313" key="2">
    <source>
        <dbReference type="EMBL" id="KDR76595.1"/>
    </source>
</evidence>
<dbReference type="AlphaFoldDB" id="A0A067T080"/>
<dbReference type="Proteomes" id="UP000027222">
    <property type="component" value="Unassembled WGS sequence"/>
</dbReference>
<organism evidence="2 3">
    <name type="scientific">Galerina marginata (strain CBS 339.88)</name>
    <dbReference type="NCBI Taxonomy" id="685588"/>
    <lineage>
        <taxon>Eukaryota</taxon>
        <taxon>Fungi</taxon>
        <taxon>Dikarya</taxon>
        <taxon>Basidiomycota</taxon>
        <taxon>Agaricomycotina</taxon>
        <taxon>Agaricomycetes</taxon>
        <taxon>Agaricomycetidae</taxon>
        <taxon>Agaricales</taxon>
        <taxon>Agaricineae</taxon>
        <taxon>Strophariaceae</taxon>
        <taxon>Galerina</taxon>
    </lineage>
</organism>
<feature type="compositionally biased region" description="Basic and acidic residues" evidence="1">
    <location>
        <begin position="311"/>
        <end position="321"/>
    </location>
</feature>
<evidence type="ECO:0000313" key="3">
    <source>
        <dbReference type="Proteomes" id="UP000027222"/>
    </source>
</evidence>
<accession>A0A067T080</accession>
<keyword evidence="3" id="KW-1185">Reference proteome</keyword>
<dbReference type="HOGENOM" id="CLU_866112_0_0_1"/>
<evidence type="ECO:0000256" key="1">
    <source>
        <dbReference type="SAM" id="MobiDB-lite"/>
    </source>
</evidence>
<feature type="region of interest" description="Disordered" evidence="1">
    <location>
        <begin position="214"/>
        <end position="249"/>
    </location>
</feature>
<feature type="compositionally biased region" description="Polar residues" evidence="1">
    <location>
        <begin position="300"/>
        <end position="310"/>
    </location>
</feature>